<dbReference type="EMBL" id="SJPJ01000001">
    <property type="protein sequence ID" value="TWT80657.1"/>
    <property type="molecule type" value="Genomic_DNA"/>
</dbReference>
<organism evidence="2 3">
    <name type="scientific">Novipirellula herctigrandis</name>
    <dbReference type="NCBI Taxonomy" id="2527986"/>
    <lineage>
        <taxon>Bacteria</taxon>
        <taxon>Pseudomonadati</taxon>
        <taxon>Planctomycetota</taxon>
        <taxon>Planctomycetia</taxon>
        <taxon>Pirellulales</taxon>
        <taxon>Pirellulaceae</taxon>
        <taxon>Novipirellula</taxon>
    </lineage>
</organism>
<proteinExistence type="predicted"/>
<feature type="coiled-coil region" evidence="1">
    <location>
        <begin position="356"/>
        <end position="383"/>
    </location>
</feature>
<dbReference type="Proteomes" id="UP000315010">
    <property type="component" value="Unassembled WGS sequence"/>
</dbReference>
<evidence type="ECO:0000313" key="2">
    <source>
        <dbReference type="EMBL" id="TWT80657.1"/>
    </source>
</evidence>
<name>A0A5C5Z1A4_9BACT</name>
<dbReference type="AlphaFoldDB" id="A0A5C5Z1A4"/>
<protein>
    <submittedName>
        <fullName evidence="2">Uncharacterized protein</fullName>
    </submittedName>
</protein>
<keyword evidence="1" id="KW-0175">Coiled coil</keyword>
<accession>A0A5C5Z1A4</accession>
<gene>
    <name evidence="2" type="ORF">CA13_21020</name>
</gene>
<evidence type="ECO:0000313" key="3">
    <source>
        <dbReference type="Proteomes" id="UP000315010"/>
    </source>
</evidence>
<evidence type="ECO:0000256" key="1">
    <source>
        <dbReference type="SAM" id="Coils"/>
    </source>
</evidence>
<comment type="caution">
    <text evidence="2">The sequence shown here is derived from an EMBL/GenBank/DDBJ whole genome shotgun (WGS) entry which is preliminary data.</text>
</comment>
<sequence length="441" mass="48784">MAEKVLYGHSSGANGSGYRILSRSASDNPVSDLDVNALIQKLKLRPATLGEDMGWFWLPFSDQARVLAAALVCTSENGVQTLQFRLVFFGLDECDRFHWQPFHFLAEMRSQTRWEVGGDGVLPGLVQGLPVEPSVAHTNPFESFAIDWKDSATVADRVLAAFLSSCPLKDRPRIEFLAPELSDRNNPLIVYRAGSSPGLSSARNESDVSSQRTFDLKTAVLSGGIALLLGFALSYAFLKTKLEEKDALLADRESELRQYEDSSALPISTPAVLDPSNTSSNQSDEFAKSTLAQLRTLFGELYSESLSAVSVDQETARLLHYLDNKGASNDYSGLLASGLEKWIEIEERRNSEQDRIAEQDRAAKQLHETLLELRNLVDDVNRRSLPRSVTAPAREKTERETAEEINATIAKIGELVETLRELTNRSINGVDSTSVEKTQTR</sequence>
<reference evidence="2 3" key="1">
    <citation type="submission" date="2019-02" db="EMBL/GenBank/DDBJ databases">
        <title>Deep-cultivation of Planctomycetes and their phenomic and genomic characterization uncovers novel biology.</title>
        <authorList>
            <person name="Wiegand S."/>
            <person name="Jogler M."/>
            <person name="Boedeker C."/>
            <person name="Pinto D."/>
            <person name="Vollmers J."/>
            <person name="Rivas-Marin E."/>
            <person name="Kohn T."/>
            <person name="Peeters S.H."/>
            <person name="Heuer A."/>
            <person name="Rast P."/>
            <person name="Oberbeckmann S."/>
            <person name="Bunk B."/>
            <person name="Jeske O."/>
            <person name="Meyerdierks A."/>
            <person name="Storesund J.E."/>
            <person name="Kallscheuer N."/>
            <person name="Luecker S."/>
            <person name="Lage O.M."/>
            <person name="Pohl T."/>
            <person name="Merkel B.J."/>
            <person name="Hornburger P."/>
            <person name="Mueller R.-W."/>
            <person name="Bruemmer F."/>
            <person name="Labrenz M."/>
            <person name="Spormann A.M."/>
            <person name="Op Den Camp H."/>
            <person name="Overmann J."/>
            <person name="Amann R."/>
            <person name="Jetten M.S.M."/>
            <person name="Mascher T."/>
            <person name="Medema M.H."/>
            <person name="Devos D.P."/>
            <person name="Kaster A.-K."/>
            <person name="Ovreas L."/>
            <person name="Rohde M."/>
            <person name="Galperin M.Y."/>
            <person name="Jogler C."/>
        </authorList>
    </citation>
    <scope>NUCLEOTIDE SEQUENCE [LARGE SCALE GENOMIC DNA]</scope>
    <source>
        <strain evidence="2 3">CA13</strain>
    </source>
</reference>
<keyword evidence="3" id="KW-1185">Reference proteome</keyword>